<keyword evidence="21" id="KW-0430">Lectin</keyword>
<keyword evidence="9 21" id="KW-0418">Kinase</keyword>
<dbReference type="PROSITE" id="PS50011">
    <property type="entry name" value="PROTEIN_KINASE_DOM"/>
    <property type="match status" value="1"/>
</dbReference>
<keyword evidence="22" id="KW-1185">Reference proteome</keyword>
<dbReference type="PANTHER" id="PTHR47976">
    <property type="entry name" value="G-TYPE LECTIN S-RECEPTOR-LIKE SERINE/THREONINE-PROTEIN KINASE SD2-5"/>
    <property type="match status" value="1"/>
</dbReference>
<keyword evidence="3 19" id="KW-0723">Serine/threonine-protein kinase</keyword>
<dbReference type="GO" id="GO:0016020">
    <property type="term" value="C:membrane"/>
    <property type="evidence" value="ECO:0007669"/>
    <property type="project" value="UniProtKB-SubCell"/>
</dbReference>
<feature type="domain" description="Protein kinase" evidence="20">
    <location>
        <begin position="60"/>
        <end position="273"/>
    </location>
</feature>
<keyword evidence="6" id="KW-0812">Transmembrane</keyword>
<dbReference type="GO" id="GO:0004674">
    <property type="term" value="F:protein serine/threonine kinase activity"/>
    <property type="evidence" value="ECO:0007669"/>
    <property type="project" value="UniProtKB-KW"/>
</dbReference>
<dbReference type="Gene3D" id="3.30.200.20">
    <property type="entry name" value="Phosphorylase Kinase, domain 1"/>
    <property type="match status" value="1"/>
</dbReference>
<dbReference type="FunFam" id="1.10.510.10:FF:001023">
    <property type="entry name" value="Os07g0541700 protein"/>
    <property type="match status" value="1"/>
</dbReference>
<protein>
    <recommendedName>
        <fullName evidence="2">non-specific serine/threonine protein kinase</fullName>
        <ecNumber evidence="2">2.7.11.1</ecNumber>
    </recommendedName>
</protein>
<keyword evidence="10 18" id="KW-0067">ATP-binding</keyword>
<evidence type="ECO:0000256" key="11">
    <source>
        <dbReference type="ARBA" id="ARBA00022989"/>
    </source>
</evidence>
<evidence type="ECO:0000256" key="15">
    <source>
        <dbReference type="ARBA" id="ARBA00023180"/>
    </source>
</evidence>
<evidence type="ECO:0000256" key="2">
    <source>
        <dbReference type="ARBA" id="ARBA00012513"/>
    </source>
</evidence>
<accession>A0A3S3N0P5</accession>
<keyword evidence="12" id="KW-0472">Membrane</keyword>
<dbReference type="SMART" id="SM00220">
    <property type="entry name" value="S_TKc"/>
    <property type="match status" value="1"/>
</dbReference>
<evidence type="ECO:0000256" key="18">
    <source>
        <dbReference type="PROSITE-ProRule" id="PRU10141"/>
    </source>
</evidence>
<evidence type="ECO:0000256" key="12">
    <source>
        <dbReference type="ARBA" id="ARBA00023136"/>
    </source>
</evidence>
<evidence type="ECO:0000256" key="5">
    <source>
        <dbReference type="ARBA" id="ARBA00022679"/>
    </source>
</evidence>
<evidence type="ECO:0000256" key="19">
    <source>
        <dbReference type="RuleBase" id="RU000304"/>
    </source>
</evidence>
<evidence type="ECO:0000256" key="8">
    <source>
        <dbReference type="ARBA" id="ARBA00022741"/>
    </source>
</evidence>
<keyword evidence="4" id="KW-0245">EGF-like domain</keyword>
<comment type="catalytic activity">
    <reaction evidence="17">
        <text>L-seryl-[protein] + ATP = O-phospho-L-seryl-[protein] + ADP + H(+)</text>
        <dbReference type="Rhea" id="RHEA:17989"/>
        <dbReference type="Rhea" id="RHEA-COMP:9863"/>
        <dbReference type="Rhea" id="RHEA-COMP:11604"/>
        <dbReference type="ChEBI" id="CHEBI:15378"/>
        <dbReference type="ChEBI" id="CHEBI:29999"/>
        <dbReference type="ChEBI" id="CHEBI:30616"/>
        <dbReference type="ChEBI" id="CHEBI:83421"/>
        <dbReference type="ChEBI" id="CHEBI:456216"/>
        <dbReference type="EC" id="2.7.11.1"/>
    </reaction>
</comment>
<gene>
    <name evidence="21" type="ORF">CKAN_01494300</name>
</gene>
<evidence type="ECO:0000313" key="21">
    <source>
        <dbReference type="EMBL" id="RWR86061.1"/>
    </source>
</evidence>
<dbReference type="InterPro" id="IPR011009">
    <property type="entry name" value="Kinase-like_dom_sf"/>
</dbReference>
<dbReference type="PROSITE" id="PS00107">
    <property type="entry name" value="PROTEIN_KINASE_ATP"/>
    <property type="match status" value="1"/>
</dbReference>
<comment type="subcellular location">
    <subcellularLocation>
        <location evidence="1">Membrane</location>
        <topology evidence="1">Single-pass type I membrane protein</topology>
    </subcellularLocation>
</comment>
<evidence type="ECO:0000256" key="9">
    <source>
        <dbReference type="ARBA" id="ARBA00022777"/>
    </source>
</evidence>
<comment type="catalytic activity">
    <reaction evidence="16">
        <text>L-threonyl-[protein] + ATP = O-phospho-L-threonyl-[protein] + ADP + H(+)</text>
        <dbReference type="Rhea" id="RHEA:46608"/>
        <dbReference type="Rhea" id="RHEA-COMP:11060"/>
        <dbReference type="Rhea" id="RHEA-COMP:11605"/>
        <dbReference type="ChEBI" id="CHEBI:15378"/>
        <dbReference type="ChEBI" id="CHEBI:30013"/>
        <dbReference type="ChEBI" id="CHEBI:30616"/>
        <dbReference type="ChEBI" id="CHEBI:61977"/>
        <dbReference type="ChEBI" id="CHEBI:456216"/>
        <dbReference type="EC" id="2.7.11.1"/>
    </reaction>
</comment>
<reference evidence="21 22" key="1">
    <citation type="journal article" date="2019" name="Nat. Plants">
        <title>Stout camphor tree genome fills gaps in understanding of flowering plant genome evolution.</title>
        <authorList>
            <person name="Chaw S.M."/>
            <person name="Liu Y.C."/>
            <person name="Wu Y.W."/>
            <person name="Wang H.Y."/>
            <person name="Lin C.I."/>
            <person name="Wu C.S."/>
            <person name="Ke H.M."/>
            <person name="Chang L.Y."/>
            <person name="Hsu C.Y."/>
            <person name="Yang H.T."/>
            <person name="Sudianto E."/>
            <person name="Hsu M.H."/>
            <person name="Wu K.P."/>
            <person name="Wang L.N."/>
            <person name="Leebens-Mack J.H."/>
            <person name="Tsai I.J."/>
        </authorList>
    </citation>
    <scope>NUCLEOTIDE SEQUENCE [LARGE SCALE GENOMIC DNA]</scope>
    <source>
        <strain evidence="22">cv. Chaw 1501</strain>
        <tissue evidence="21">Young leaves</tissue>
    </source>
</reference>
<dbReference type="PANTHER" id="PTHR47976:SF27">
    <property type="entry name" value="RECEPTOR-LIKE SERINE_THREONINE-PROTEIN KINASE"/>
    <property type="match status" value="1"/>
</dbReference>
<comment type="similarity">
    <text evidence="19">Belongs to the protein kinase superfamily.</text>
</comment>
<dbReference type="AlphaFoldDB" id="A0A3S3N0P5"/>
<evidence type="ECO:0000256" key="3">
    <source>
        <dbReference type="ARBA" id="ARBA00022527"/>
    </source>
</evidence>
<keyword evidence="8 18" id="KW-0547">Nucleotide-binding</keyword>
<dbReference type="FunFam" id="3.30.200.20:FF:000059">
    <property type="entry name" value="S-receptor-like serine/threonine-protein kinase"/>
    <property type="match status" value="1"/>
</dbReference>
<evidence type="ECO:0000256" key="7">
    <source>
        <dbReference type="ARBA" id="ARBA00022729"/>
    </source>
</evidence>
<evidence type="ECO:0000256" key="10">
    <source>
        <dbReference type="ARBA" id="ARBA00022840"/>
    </source>
</evidence>
<evidence type="ECO:0000256" key="1">
    <source>
        <dbReference type="ARBA" id="ARBA00004479"/>
    </source>
</evidence>
<dbReference type="STRING" id="337451.A0A3S3N0P5"/>
<keyword evidence="7" id="KW-0732">Signal</keyword>
<evidence type="ECO:0000256" key="13">
    <source>
        <dbReference type="ARBA" id="ARBA00023157"/>
    </source>
</evidence>
<keyword evidence="13" id="KW-1015">Disulfide bond</keyword>
<dbReference type="GO" id="GO:0030246">
    <property type="term" value="F:carbohydrate binding"/>
    <property type="evidence" value="ECO:0007669"/>
    <property type="project" value="UniProtKB-KW"/>
</dbReference>
<keyword evidence="15" id="KW-0325">Glycoprotein</keyword>
<dbReference type="Proteomes" id="UP000283530">
    <property type="component" value="Unassembled WGS sequence"/>
</dbReference>
<evidence type="ECO:0000256" key="16">
    <source>
        <dbReference type="ARBA" id="ARBA00047899"/>
    </source>
</evidence>
<dbReference type="EC" id="2.7.11.1" evidence="2"/>
<dbReference type="PROSITE" id="PS00108">
    <property type="entry name" value="PROTEIN_KINASE_ST"/>
    <property type="match status" value="1"/>
</dbReference>
<keyword evidence="5" id="KW-0808">Transferase</keyword>
<dbReference type="SUPFAM" id="SSF56112">
    <property type="entry name" value="Protein kinase-like (PK-like)"/>
    <property type="match status" value="1"/>
</dbReference>
<dbReference type="EMBL" id="QPKB01000005">
    <property type="protein sequence ID" value="RWR86061.1"/>
    <property type="molecule type" value="Genomic_DNA"/>
</dbReference>
<dbReference type="Pfam" id="PF00069">
    <property type="entry name" value="Pkinase"/>
    <property type="match status" value="1"/>
</dbReference>
<organism evidence="21 22">
    <name type="scientific">Cinnamomum micranthum f. kanehirae</name>
    <dbReference type="NCBI Taxonomy" id="337451"/>
    <lineage>
        <taxon>Eukaryota</taxon>
        <taxon>Viridiplantae</taxon>
        <taxon>Streptophyta</taxon>
        <taxon>Embryophyta</taxon>
        <taxon>Tracheophyta</taxon>
        <taxon>Spermatophyta</taxon>
        <taxon>Magnoliopsida</taxon>
        <taxon>Magnoliidae</taxon>
        <taxon>Laurales</taxon>
        <taxon>Lauraceae</taxon>
        <taxon>Cinnamomum</taxon>
    </lineage>
</organism>
<dbReference type="InterPro" id="IPR008271">
    <property type="entry name" value="Ser/Thr_kinase_AS"/>
</dbReference>
<dbReference type="InterPro" id="IPR017441">
    <property type="entry name" value="Protein_kinase_ATP_BS"/>
</dbReference>
<evidence type="ECO:0000256" key="4">
    <source>
        <dbReference type="ARBA" id="ARBA00022536"/>
    </source>
</evidence>
<dbReference type="InterPro" id="IPR000719">
    <property type="entry name" value="Prot_kinase_dom"/>
</dbReference>
<proteinExistence type="inferred from homology"/>
<dbReference type="GO" id="GO:0005524">
    <property type="term" value="F:ATP binding"/>
    <property type="evidence" value="ECO:0007669"/>
    <property type="project" value="UniProtKB-UniRule"/>
</dbReference>
<evidence type="ECO:0000259" key="20">
    <source>
        <dbReference type="PROSITE" id="PS50011"/>
    </source>
</evidence>
<keyword evidence="11" id="KW-1133">Transmembrane helix</keyword>
<comment type="caution">
    <text evidence="21">The sequence shown here is derived from an EMBL/GenBank/DDBJ whole genome shotgun (WGS) entry which is preliminary data.</text>
</comment>
<evidence type="ECO:0000313" key="22">
    <source>
        <dbReference type="Proteomes" id="UP000283530"/>
    </source>
</evidence>
<dbReference type="Gene3D" id="1.10.510.10">
    <property type="entry name" value="Transferase(Phosphotransferase) domain 1"/>
    <property type="match status" value="1"/>
</dbReference>
<evidence type="ECO:0000256" key="6">
    <source>
        <dbReference type="ARBA" id="ARBA00022692"/>
    </source>
</evidence>
<feature type="binding site" evidence="18">
    <location>
        <position position="89"/>
    </location>
    <ligand>
        <name>ATP</name>
        <dbReference type="ChEBI" id="CHEBI:30616"/>
    </ligand>
</feature>
<keyword evidence="14 21" id="KW-0675">Receptor</keyword>
<evidence type="ECO:0000256" key="14">
    <source>
        <dbReference type="ARBA" id="ARBA00023170"/>
    </source>
</evidence>
<dbReference type="InterPro" id="IPR051343">
    <property type="entry name" value="G-type_lectin_kinases/EP1-like"/>
</dbReference>
<dbReference type="OrthoDB" id="5857966at2759"/>
<sequence length="273" mass="31153">MMVTVIVATCLTFGFALAIFLIYRHQIQHYRKMSEDRNLGLSEEIVPQLYSYNDLQKATRSFSEELGGGAFARVYKGAICSGTRIIAVKRLEKVMDEGEREFRRMMRATGRTHQRNLVRLIGFCDEGSSRLLIYEYMSNGSLADLLFKAERQPCWNERLRIALDVARGICYLQEDCEPHIIHCDIKPGNILMNDSWTAKISDFGLAKLLMPNQTGTFIGIRGTGGYVAPEWLKNTPISVKVDVFSYGMVLLEIICCRRNIKLEVPSDQMILYE</sequence>
<evidence type="ECO:0000256" key="17">
    <source>
        <dbReference type="ARBA" id="ARBA00048679"/>
    </source>
</evidence>
<name>A0A3S3N0P5_9MAGN</name>